<dbReference type="InterPro" id="IPR043129">
    <property type="entry name" value="ATPase_NBD"/>
</dbReference>
<dbReference type="SUPFAM" id="SSF100934">
    <property type="entry name" value="Heat shock protein 70kD (HSP70), C-terminal subdomain"/>
    <property type="match status" value="1"/>
</dbReference>
<evidence type="ECO:0000256" key="3">
    <source>
        <dbReference type="ARBA" id="ARBA00022840"/>
    </source>
</evidence>
<dbReference type="HAMAP" id="MF_00679">
    <property type="entry name" value="HscA"/>
    <property type="match status" value="1"/>
</dbReference>
<accession>A0ABU3ZMR5</accession>
<dbReference type="Pfam" id="PF00012">
    <property type="entry name" value="HSP70"/>
    <property type="match status" value="1"/>
</dbReference>
<dbReference type="RefSeq" id="WP_317524231.1">
    <property type="nucleotide sequence ID" value="NZ_JAWJZI010000012.1"/>
</dbReference>
<evidence type="ECO:0000256" key="6">
    <source>
        <dbReference type="RuleBase" id="RU003322"/>
    </source>
</evidence>
<evidence type="ECO:0000256" key="2">
    <source>
        <dbReference type="ARBA" id="ARBA00022741"/>
    </source>
</evidence>
<reference evidence="7 8" key="1">
    <citation type="submission" date="2023-10" db="EMBL/GenBank/DDBJ databases">
        <title>Marine bacteria isolated from horseshoe crab.</title>
        <authorList>
            <person name="Cheng T.H."/>
        </authorList>
    </citation>
    <scope>NUCLEOTIDE SEQUENCE [LARGE SCALE GENOMIC DNA]</scope>
    <source>
        <strain evidence="7 8">HSC6</strain>
    </source>
</reference>
<keyword evidence="7" id="KW-0378">Hydrolase</keyword>
<dbReference type="NCBIfam" id="NF003520">
    <property type="entry name" value="PRK05183.1"/>
    <property type="match status" value="1"/>
</dbReference>
<dbReference type="PROSITE" id="PS00297">
    <property type="entry name" value="HSP70_1"/>
    <property type="match status" value="1"/>
</dbReference>
<dbReference type="NCBIfam" id="TIGR01991">
    <property type="entry name" value="HscA"/>
    <property type="match status" value="1"/>
</dbReference>
<dbReference type="SUPFAM" id="SSF100920">
    <property type="entry name" value="Heat shock protein 70kD (HSP70), peptide-binding domain"/>
    <property type="match status" value="1"/>
</dbReference>
<keyword evidence="8" id="KW-1185">Reference proteome</keyword>
<dbReference type="Gene3D" id="3.30.420.40">
    <property type="match status" value="2"/>
</dbReference>
<keyword evidence="2 5" id="KW-0547">Nucleotide-binding</keyword>
<dbReference type="InterPro" id="IPR029048">
    <property type="entry name" value="HSP70_C_sf"/>
</dbReference>
<keyword evidence="3 5" id="KW-0067">ATP-binding</keyword>
<dbReference type="InterPro" id="IPR013126">
    <property type="entry name" value="Hsp_70_fam"/>
</dbReference>
<organism evidence="7 8">
    <name type="scientific">Photobacterium rosenbergii</name>
    <dbReference type="NCBI Taxonomy" id="294936"/>
    <lineage>
        <taxon>Bacteria</taxon>
        <taxon>Pseudomonadati</taxon>
        <taxon>Pseudomonadota</taxon>
        <taxon>Gammaproteobacteria</taxon>
        <taxon>Vibrionales</taxon>
        <taxon>Vibrionaceae</taxon>
        <taxon>Photobacterium</taxon>
    </lineage>
</organism>
<evidence type="ECO:0000313" key="7">
    <source>
        <dbReference type="EMBL" id="MDV5171404.1"/>
    </source>
</evidence>
<dbReference type="PANTHER" id="PTHR19375">
    <property type="entry name" value="HEAT SHOCK PROTEIN 70KDA"/>
    <property type="match status" value="1"/>
</dbReference>
<dbReference type="SUPFAM" id="SSF53067">
    <property type="entry name" value="Actin-like ATPase domain"/>
    <property type="match status" value="2"/>
</dbReference>
<dbReference type="InterPro" id="IPR042039">
    <property type="entry name" value="HscA_NBD"/>
</dbReference>
<gene>
    <name evidence="5 7" type="primary">hscA</name>
    <name evidence="7" type="ORF">R2X38_20595</name>
</gene>
<comment type="caution">
    <text evidence="7">The sequence shown here is derived from an EMBL/GenBank/DDBJ whole genome shotgun (WGS) entry which is preliminary data.</text>
</comment>
<dbReference type="InterPro" id="IPR018181">
    <property type="entry name" value="Heat_shock_70_CS"/>
</dbReference>
<dbReference type="Gene3D" id="2.60.34.10">
    <property type="entry name" value="Substrate Binding Domain Of DNAk, Chain A, domain 1"/>
    <property type="match status" value="1"/>
</dbReference>
<dbReference type="Gene3D" id="3.90.640.10">
    <property type="entry name" value="Actin, Chain A, domain 4"/>
    <property type="match status" value="1"/>
</dbReference>
<dbReference type="InterPro" id="IPR010236">
    <property type="entry name" value="ISC_FeS_clus_asmbl_HscA"/>
</dbReference>
<dbReference type="Proteomes" id="UP001186452">
    <property type="component" value="Unassembled WGS sequence"/>
</dbReference>
<dbReference type="CDD" id="cd10236">
    <property type="entry name" value="ASKHA_NBD_HSP70_HscA"/>
    <property type="match status" value="1"/>
</dbReference>
<evidence type="ECO:0000313" key="8">
    <source>
        <dbReference type="Proteomes" id="UP001186452"/>
    </source>
</evidence>
<dbReference type="PROSITE" id="PS00329">
    <property type="entry name" value="HSP70_2"/>
    <property type="match status" value="1"/>
</dbReference>
<evidence type="ECO:0000256" key="4">
    <source>
        <dbReference type="ARBA" id="ARBA00023186"/>
    </source>
</evidence>
<sequence>MALLQIAEPGQSAAPHQHKLAVGIDLGTTNSLVAAVRSGVPETLKDDQGRAILPSAVHYSEDSVVVGREARDIAQQDPANSIISVKRMMGRSLADIQARYPQMPYQFSATDNGLPQLITRGGEVNPVQVSAEILKTLNQRAQDTLGGELEGVVITVPAYFDDAQRAGTKDAAKLANLNVLRLLNEPTAAAIAYGLDSGQEGVIAVYDLGGGTFDISILRLSKGVFEVMATGGDSALGGDDFDHLLADWIAEQAGISERDAIAQRKLQDAAQAAKEALSDADEVSVDVLGWQGKVFREQFDALIQPLVKKTLMACRRALKDADVSAEDVIETVMVGGSTRVPLVREMVGNYFGKQPLTSIDPDQVVAIGAAIQADILAGNKPDADMLLLDVIPLSLGIETMGGMIEKIIPRNTTIPVARAQEFTTFKDGQTAMSVHVVQGEREMVSDCRSLARFTLRGIPAMAAGAAHIRVTYQVDADGLLSVTAMEKSSGVQSSIQVKPSYGLTDDEIATMIRDSMTFAQDDKDARALAEQQVEADRVLEGLIAALAQDGETLLSKEERDELEAVMMELVQLRQGTDPHAIEAGIKKTDKASQEFASRRMDQSIRRALAGQSIDEV</sequence>
<dbReference type="EMBL" id="JAWJZI010000012">
    <property type="protein sequence ID" value="MDV5171404.1"/>
    <property type="molecule type" value="Genomic_DNA"/>
</dbReference>
<evidence type="ECO:0000256" key="5">
    <source>
        <dbReference type="HAMAP-Rule" id="MF_00679"/>
    </source>
</evidence>
<evidence type="ECO:0000256" key="1">
    <source>
        <dbReference type="ARBA" id="ARBA00007381"/>
    </source>
</evidence>
<proteinExistence type="inferred from homology"/>
<protein>
    <recommendedName>
        <fullName evidence="5">Chaperone protein HscA homolog</fullName>
    </recommendedName>
</protein>
<comment type="function">
    <text evidence="5">Chaperone involved in the maturation of iron-sulfur cluster-containing proteins. Has a low intrinsic ATPase activity which is markedly stimulated by HscB.</text>
</comment>
<keyword evidence="4 5" id="KW-0143">Chaperone</keyword>
<name>A0ABU3ZMR5_9GAMM</name>
<comment type="similarity">
    <text evidence="1 5 6">Belongs to the heat shock protein 70 family.</text>
</comment>
<dbReference type="GO" id="GO:0016787">
    <property type="term" value="F:hydrolase activity"/>
    <property type="evidence" value="ECO:0007669"/>
    <property type="project" value="UniProtKB-KW"/>
</dbReference>
<dbReference type="InterPro" id="IPR029047">
    <property type="entry name" value="HSP70_peptide-bd_sf"/>
</dbReference>
<dbReference type="Gene3D" id="1.20.1270.10">
    <property type="match status" value="1"/>
</dbReference>
<dbReference type="PRINTS" id="PR00301">
    <property type="entry name" value="HEATSHOCK70"/>
</dbReference>